<comment type="caution">
    <text evidence="3">The sequence shown here is derived from an EMBL/GenBank/DDBJ whole genome shotgun (WGS) entry which is preliminary data.</text>
</comment>
<dbReference type="Proteomes" id="UP001597295">
    <property type="component" value="Unassembled WGS sequence"/>
</dbReference>
<keyword evidence="3" id="KW-0378">Hydrolase</keyword>
<evidence type="ECO:0000256" key="1">
    <source>
        <dbReference type="ARBA" id="ARBA00010211"/>
    </source>
</evidence>
<evidence type="ECO:0000313" key="3">
    <source>
        <dbReference type="EMBL" id="MFD2261599.1"/>
    </source>
</evidence>
<organism evidence="3 4">
    <name type="scientific">Lacibacterium aquatile</name>
    <dbReference type="NCBI Taxonomy" id="1168082"/>
    <lineage>
        <taxon>Bacteria</taxon>
        <taxon>Pseudomonadati</taxon>
        <taxon>Pseudomonadota</taxon>
        <taxon>Alphaproteobacteria</taxon>
        <taxon>Rhodospirillales</taxon>
        <taxon>Rhodospirillaceae</taxon>
    </lineage>
</organism>
<sequence length="393" mass="41787">MPQLPIDVTRTLPTDGYAGALAGRIWRPGIGPSVVAIREDGVFDVSAAFPTMSQLAALANPATDLAKAKGEFAGNLADILANTPIDTRDESKPWLLAPTDLQVLKAAGVTFAVSMLERVIEERARGNPDAAAAIRAEVNRLVGDDLQKLKPGSEAAMKLKEVLIAQGAWSQYLEVGIGPDAEVFTKAPTLSAVGTLADAGLHPKSTWNNPEPEVVVIVSPDGRITGAALGNDVNLRDFEGRSALLLSKAKDNNGSCAIGPFIRFFDATFTLDDVRKTDVTLVVEGPDNFRLEGTSSISKISRDPEDLVAQTIGPVHQYPDGFALFLGTMFAPTKDRDDVGKGFTHKIGDIVTVAAPKLGAITNRMKTSDQVAPWTYGLTAFMQNLAKRGLLGK</sequence>
<dbReference type="GO" id="GO:0016787">
    <property type="term" value="F:hydrolase activity"/>
    <property type="evidence" value="ECO:0007669"/>
    <property type="project" value="UniProtKB-KW"/>
</dbReference>
<evidence type="ECO:0000256" key="2">
    <source>
        <dbReference type="ARBA" id="ARBA00022723"/>
    </source>
</evidence>
<dbReference type="Gene3D" id="3.90.850.10">
    <property type="entry name" value="Fumarylacetoacetase-like, C-terminal domain"/>
    <property type="match status" value="1"/>
</dbReference>
<evidence type="ECO:0000313" key="4">
    <source>
        <dbReference type="Proteomes" id="UP001597295"/>
    </source>
</evidence>
<dbReference type="EMBL" id="JBHUIP010000002">
    <property type="protein sequence ID" value="MFD2261599.1"/>
    <property type="molecule type" value="Genomic_DNA"/>
</dbReference>
<accession>A0ABW5DNT5</accession>
<protein>
    <submittedName>
        <fullName evidence="3">Fumarylacetoacetate hydrolase family protein</fullName>
    </submittedName>
</protein>
<dbReference type="PANTHER" id="PTHR42796">
    <property type="entry name" value="FUMARYLACETOACETATE HYDROLASE DOMAIN-CONTAINING PROTEIN 2A-RELATED"/>
    <property type="match status" value="1"/>
</dbReference>
<dbReference type="InterPro" id="IPR051121">
    <property type="entry name" value="FAH"/>
</dbReference>
<gene>
    <name evidence="3" type="ORF">ACFSM5_01790</name>
</gene>
<name>A0ABW5DNT5_9PROT</name>
<dbReference type="PANTHER" id="PTHR42796:SF7">
    <property type="entry name" value="2-DEHYDRO-3-DEOXY-D-ARABINONATE DEHYDRATASE"/>
    <property type="match status" value="1"/>
</dbReference>
<keyword evidence="2" id="KW-0479">Metal-binding</keyword>
<comment type="similarity">
    <text evidence="1">Belongs to the FAH family.</text>
</comment>
<dbReference type="InterPro" id="IPR036663">
    <property type="entry name" value="Fumarylacetoacetase_C_sf"/>
</dbReference>
<keyword evidence="4" id="KW-1185">Reference proteome</keyword>
<dbReference type="SUPFAM" id="SSF56529">
    <property type="entry name" value="FAH"/>
    <property type="match status" value="1"/>
</dbReference>
<reference evidence="4" key="1">
    <citation type="journal article" date="2019" name="Int. J. Syst. Evol. Microbiol.">
        <title>The Global Catalogue of Microorganisms (GCM) 10K type strain sequencing project: providing services to taxonomists for standard genome sequencing and annotation.</title>
        <authorList>
            <consortium name="The Broad Institute Genomics Platform"/>
            <consortium name="The Broad Institute Genome Sequencing Center for Infectious Disease"/>
            <person name="Wu L."/>
            <person name="Ma J."/>
        </authorList>
    </citation>
    <scope>NUCLEOTIDE SEQUENCE [LARGE SCALE GENOMIC DNA]</scope>
    <source>
        <strain evidence="4">CGMCC 1.19062</strain>
    </source>
</reference>
<dbReference type="RefSeq" id="WP_379874514.1">
    <property type="nucleotide sequence ID" value="NZ_JBHUIP010000002.1"/>
</dbReference>
<proteinExistence type="inferred from homology"/>